<accession>A0AA41PYG7</accession>
<dbReference type="RefSeq" id="WP_235052086.1">
    <property type="nucleotide sequence ID" value="NZ_JAKFHA010000005.1"/>
</dbReference>
<dbReference type="InterPro" id="IPR032710">
    <property type="entry name" value="NTF2-like_dom_sf"/>
</dbReference>
<dbReference type="Pfam" id="PF13577">
    <property type="entry name" value="SnoaL_4"/>
    <property type="match status" value="1"/>
</dbReference>
<dbReference type="InterPro" id="IPR037401">
    <property type="entry name" value="SnoaL-like"/>
</dbReference>
<dbReference type="SUPFAM" id="SSF54427">
    <property type="entry name" value="NTF2-like"/>
    <property type="match status" value="1"/>
</dbReference>
<evidence type="ECO:0000313" key="3">
    <source>
        <dbReference type="Proteomes" id="UP001165378"/>
    </source>
</evidence>
<proteinExistence type="predicted"/>
<name>A0AA41PYG7_9ACTN</name>
<dbReference type="Gene3D" id="3.10.450.50">
    <property type="match status" value="1"/>
</dbReference>
<evidence type="ECO:0000313" key="2">
    <source>
        <dbReference type="EMBL" id="MCF2527917.1"/>
    </source>
</evidence>
<feature type="domain" description="SnoaL-like" evidence="1">
    <location>
        <begin position="25"/>
        <end position="154"/>
    </location>
</feature>
<gene>
    <name evidence="2" type="ORF">LZ495_11900</name>
</gene>
<sequence>MPAFVPNTNALSADLDSELVHDVVRELRDRAEIADALLRFGLGVDERDPDVFTSAFTPDAVFDFRPVAERLGLEIPVMDGFDAILAVHFNDGWNLDTTHSVTNVRIAVDGDEARLTAIVEAQHLPKHDHSRHLLLKNRYDVELVRTGSGWAMRHLLVKNVWFTGEPKVLAGE</sequence>
<dbReference type="Proteomes" id="UP001165378">
    <property type="component" value="Unassembled WGS sequence"/>
</dbReference>
<evidence type="ECO:0000259" key="1">
    <source>
        <dbReference type="Pfam" id="PF13577"/>
    </source>
</evidence>
<comment type="caution">
    <text evidence="2">The sequence shown here is derived from an EMBL/GenBank/DDBJ whole genome shotgun (WGS) entry which is preliminary data.</text>
</comment>
<reference evidence="2" key="1">
    <citation type="submission" date="2022-01" db="EMBL/GenBank/DDBJ databases">
        <title>Genome-Based Taxonomic Classification of the Phylum Actinobacteria.</title>
        <authorList>
            <person name="Gao Y."/>
        </authorList>
    </citation>
    <scope>NUCLEOTIDE SEQUENCE</scope>
    <source>
        <strain evidence="2">KLBMP 8922</strain>
    </source>
</reference>
<protein>
    <submittedName>
        <fullName evidence="2">Nuclear transport factor 2 family protein</fullName>
    </submittedName>
</protein>
<organism evidence="2 3">
    <name type="scientific">Yinghuangia soli</name>
    <dbReference type="NCBI Taxonomy" id="2908204"/>
    <lineage>
        <taxon>Bacteria</taxon>
        <taxon>Bacillati</taxon>
        <taxon>Actinomycetota</taxon>
        <taxon>Actinomycetes</taxon>
        <taxon>Kitasatosporales</taxon>
        <taxon>Streptomycetaceae</taxon>
        <taxon>Yinghuangia</taxon>
    </lineage>
</organism>
<dbReference type="AlphaFoldDB" id="A0AA41PYG7"/>
<dbReference type="EMBL" id="JAKFHA010000005">
    <property type="protein sequence ID" value="MCF2527917.1"/>
    <property type="molecule type" value="Genomic_DNA"/>
</dbReference>
<keyword evidence="3" id="KW-1185">Reference proteome</keyword>